<evidence type="ECO:0000313" key="3">
    <source>
        <dbReference type="EMBL" id="KKK46716.1"/>
    </source>
</evidence>
<organism evidence="3">
    <name type="scientific">marine sediment metagenome</name>
    <dbReference type="NCBI Taxonomy" id="412755"/>
    <lineage>
        <taxon>unclassified sequences</taxon>
        <taxon>metagenomes</taxon>
        <taxon>ecological metagenomes</taxon>
    </lineage>
</organism>
<name>A0A0F8YF88_9ZZZZ</name>
<dbReference type="InterPro" id="IPR008565">
    <property type="entry name" value="TtsA-like_GH18_dom"/>
</dbReference>
<dbReference type="Gene3D" id="1.20.141.10">
    <property type="entry name" value="Chitosanase, subunit A, domain 1"/>
    <property type="match status" value="1"/>
</dbReference>
<dbReference type="EMBL" id="LAZR01069939">
    <property type="protein sequence ID" value="KKK46716.1"/>
    <property type="molecule type" value="Genomic_DNA"/>
</dbReference>
<proteinExistence type="predicted"/>
<feature type="region of interest" description="Disordered" evidence="1">
    <location>
        <begin position="15"/>
        <end position="38"/>
    </location>
</feature>
<evidence type="ECO:0000256" key="1">
    <source>
        <dbReference type="SAM" id="MobiDB-lite"/>
    </source>
</evidence>
<protein>
    <recommendedName>
        <fullName evidence="2">TtsA-like Glycoside hydrolase family 108 domain-containing protein</fullName>
    </recommendedName>
</protein>
<feature type="non-terminal residue" evidence="3">
    <location>
        <position position="38"/>
    </location>
</feature>
<accession>A0A0F8YF88</accession>
<comment type="caution">
    <text evidence="3">The sequence shown here is derived from an EMBL/GenBank/DDBJ whole genome shotgun (WGS) entry which is preliminary data.</text>
</comment>
<dbReference type="Pfam" id="PF05838">
    <property type="entry name" value="Glyco_hydro_108"/>
    <property type="match status" value="1"/>
</dbReference>
<evidence type="ECO:0000259" key="2">
    <source>
        <dbReference type="Pfam" id="PF05838"/>
    </source>
</evidence>
<feature type="domain" description="TtsA-like Glycoside hydrolase family 108" evidence="2">
    <location>
        <begin position="9"/>
        <end position="37"/>
    </location>
</feature>
<gene>
    <name evidence="3" type="ORF">LCGC14_3162480</name>
</gene>
<reference evidence="3" key="1">
    <citation type="journal article" date="2015" name="Nature">
        <title>Complex archaea that bridge the gap between prokaryotes and eukaryotes.</title>
        <authorList>
            <person name="Spang A."/>
            <person name="Saw J.H."/>
            <person name="Jorgensen S.L."/>
            <person name="Zaremba-Niedzwiedzka K."/>
            <person name="Martijn J."/>
            <person name="Lind A.E."/>
            <person name="van Eijk R."/>
            <person name="Schleper C."/>
            <person name="Guy L."/>
            <person name="Ettema T.J."/>
        </authorList>
    </citation>
    <scope>NUCLEOTIDE SEQUENCE</scope>
</reference>
<dbReference type="InterPro" id="IPR023346">
    <property type="entry name" value="Lysozyme-like_dom_sf"/>
</dbReference>
<dbReference type="AlphaFoldDB" id="A0A0F8YF88"/>
<dbReference type="SUPFAM" id="SSF53955">
    <property type="entry name" value="Lysozyme-like"/>
    <property type="match status" value="1"/>
</dbReference>
<sequence>MALFTEAYEITLQHEGGYSNDSDDVGGETYKGVSRRYH</sequence>